<dbReference type="RefSeq" id="WP_243068517.1">
    <property type="nucleotide sequence ID" value="NZ_JAIVFK010000005.1"/>
</dbReference>
<sequence>MRLLFIGDVVGRAGRAAVVEHVPALRRQFALDFVVANGENAAGGFGITEAIAQEFLGAGVDCVTLGNHSFDQREALVFLERAPHVLRPVNYPAGTPGRGSWLYETAAGERVLVVNVMGRVFMDALDDPFAAVEKELSACPLGVGCDAVILDIHAEASSEKQAMAHFCDGRASLAVGTHTHVPTADWRILAHGTAFQSDAGMTGDYDSVIGMDKEEPIRRFTRKTPGSRFEPADGPATLCGLFVETGADGLAKRVAPVRVGGTLAQALPEAG</sequence>
<dbReference type="Pfam" id="PF13277">
    <property type="entry name" value="YmdB"/>
    <property type="match status" value="1"/>
</dbReference>
<dbReference type="InterPro" id="IPR029052">
    <property type="entry name" value="Metallo-depent_PP-like"/>
</dbReference>
<keyword evidence="2" id="KW-1185">Reference proteome</keyword>
<name>A0ABS9ZAA6_9HYPH</name>
<gene>
    <name evidence="1" type="ORF">K2U94_17960</name>
</gene>
<organism evidence="1 2">
    <name type="scientific">Candidatus Rhodoblastus alkanivorans</name>
    <dbReference type="NCBI Taxonomy" id="2954117"/>
    <lineage>
        <taxon>Bacteria</taxon>
        <taxon>Pseudomonadati</taxon>
        <taxon>Pseudomonadota</taxon>
        <taxon>Alphaproteobacteria</taxon>
        <taxon>Hyphomicrobiales</taxon>
        <taxon>Rhodoblastaceae</taxon>
        <taxon>Rhodoblastus</taxon>
    </lineage>
</organism>
<dbReference type="PIRSF" id="PIRSF004789">
    <property type="entry name" value="DR1281"/>
    <property type="match status" value="1"/>
</dbReference>
<dbReference type="SUPFAM" id="SSF56300">
    <property type="entry name" value="Metallo-dependent phosphatases"/>
    <property type="match status" value="1"/>
</dbReference>
<dbReference type="PANTHER" id="PTHR36303:SF1">
    <property type="entry name" value="2',3'-CYCLIC-NUCLEOTIDE 2'-PHOSPHODIESTERASE"/>
    <property type="match status" value="1"/>
</dbReference>
<proteinExistence type="predicted"/>
<protein>
    <submittedName>
        <fullName evidence="1">YmdB family metallophosphoesterase</fullName>
    </submittedName>
</protein>
<dbReference type="InterPro" id="IPR005235">
    <property type="entry name" value="YmdB-like"/>
</dbReference>
<comment type="caution">
    <text evidence="1">The sequence shown here is derived from an EMBL/GenBank/DDBJ whole genome shotgun (WGS) entry which is preliminary data.</text>
</comment>
<reference evidence="1" key="1">
    <citation type="journal article" date="2022" name="ISME J.">
        <title>Identification of active gaseous-alkane degraders at natural gas seeps.</title>
        <authorList>
            <person name="Farhan Ul Haque M."/>
            <person name="Hernandez M."/>
            <person name="Crombie A.T."/>
            <person name="Murrell J.C."/>
        </authorList>
    </citation>
    <scope>NUCLEOTIDE SEQUENCE</scope>
    <source>
        <strain evidence="1">PC2</strain>
    </source>
</reference>
<dbReference type="PANTHER" id="PTHR36303">
    <property type="entry name" value="2',3'-CYCLIC-NUCLEOTIDE 2'-PHOSPHODIESTERASE"/>
    <property type="match status" value="1"/>
</dbReference>
<accession>A0ABS9ZAA6</accession>
<dbReference type="Gene3D" id="3.60.21.10">
    <property type="match status" value="1"/>
</dbReference>
<evidence type="ECO:0000313" key="2">
    <source>
        <dbReference type="Proteomes" id="UP001139104"/>
    </source>
</evidence>
<dbReference type="Proteomes" id="UP001139104">
    <property type="component" value="Unassembled WGS sequence"/>
</dbReference>
<evidence type="ECO:0000313" key="1">
    <source>
        <dbReference type="EMBL" id="MCI4684628.1"/>
    </source>
</evidence>
<dbReference type="CDD" id="cd07382">
    <property type="entry name" value="MPP_DR1281"/>
    <property type="match status" value="1"/>
</dbReference>
<dbReference type="EMBL" id="JAIVFP010000001">
    <property type="protein sequence ID" value="MCI4684628.1"/>
    <property type="molecule type" value="Genomic_DNA"/>
</dbReference>